<dbReference type="Gene3D" id="1.10.45.10">
    <property type="entry name" value="Vanillyl-alcohol Oxidase, Chain A, domain 4"/>
    <property type="match status" value="1"/>
</dbReference>
<keyword evidence="7" id="KW-1185">Reference proteome</keyword>
<dbReference type="Pfam" id="PF02913">
    <property type="entry name" value="FAD-oxidase_C"/>
    <property type="match status" value="1"/>
</dbReference>
<dbReference type="InterPro" id="IPR016164">
    <property type="entry name" value="FAD-linked_Oxase-like_C"/>
</dbReference>
<dbReference type="GO" id="GO:0071949">
    <property type="term" value="F:FAD binding"/>
    <property type="evidence" value="ECO:0007669"/>
    <property type="project" value="InterPro"/>
</dbReference>
<dbReference type="InterPro" id="IPR004113">
    <property type="entry name" value="FAD-bd_oxidored_4_C"/>
</dbReference>
<sequence>MTITPELIERFTAIVGEKYALQAEADTAAYRHELRKLFHGLTPLVLRPGSTDEVAAILRLASETGTPIVPQGGNTGLVGGQVPDGSGDQIVLSLSRLDAIREIDADAGTMTVEAGVSLQAVREAAADRDLMFPLSIASQGTAQIGGILATNAGGVNVLAYGNARDLCLGLEVVLPSGEVLDDLRKLRKDNTGYDLRNLFIGAEGTLGIVTAAVLKLVPQPKGRQVAWATLNDPADALRLYRLASSAAGSALTAFELMAGDAARLAEAHVPDVRVPIQNETAWHVLMELSSGRGEDEARALAEEILSRALEEGAVTDAVLAASIAQGDSFWKVRESIPEAQRIESASIKHDVSVPVSSIPDFIVEAGAVVERVTPEGRLVCFGHMGDGNLHFNVQGPPGAADAFLAKWKPLNAAVHDVVRRYGGSFAAEHGIGALKRDELIATKPPVAIDLMRRIKQTLDPSGIMNPGKVI</sequence>
<dbReference type="RefSeq" id="WP_094078338.1">
    <property type="nucleotide sequence ID" value="NZ_NBYO01000003.1"/>
</dbReference>
<dbReference type="GO" id="GO:0022904">
    <property type="term" value="P:respiratory electron transport chain"/>
    <property type="evidence" value="ECO:0007669"/>
    <property type="project" value="TreeGrafter"/>
</dbReference>
<dbReference type="InterPro" id="IPR016167">
    <property type="entry name" value="FAD-bd_PCMH_sub1"/>
</dbReference>
<dbReference type="PROSITE" id="PS51387">
    <property type="entry name" value="FAD_PCMH"/>
    <property type="match status" value="1"/>
</dbReference>
<dbReference type="Pfam" id="PF01565">
    <property type="entry name" value="FAD_binding_4"/>
    <property type="match status" value="1"/>
</dbReference>
<evidence type="ECO:0000256" key="3">
    <source>
        <dbReference type="ARBA" id="ARBA00022630"/>
    </source>
</evidence>
<dbReference type="Gene3D" id="3.30.70.2740">
    <property type="match status" value="1"/>
</dbReference>
<evidence type="ECO:0000313" key="6">
    <source>
        <dbReference type="EMBL" id="OXS99560.1"/>
    </source>
</evidence>
<dbReference type="Proteomes" id="UP000215405">
    <property type="component" value="Unassembled WGS sequence"/>
</dbReference>
<dbReference type="EMBL" id="NBYO01000003">
    <property type="protein sequence ID" value="OXS99560.1"/>
    <property type="molecule type" value="Genomic_DNA"/>
</dbReference>
<evidence type="ECO:0000256" key="2">
    <source>
        <dbReference type="ARBA" id="ARBA00008000"/>
    </source>
</evidence>
<evidence type="ECO:0000259" key="5">
    <source>
        <dbReference type="PROSITE" id="PS51387"/>
    </source>
</evidence>
<reference evidence="7" key="1">
    <citation type="journal article" date="2017" name="Int. J. Syst. Evol. Microbiol.">
        <title>Notoacmeibacter marinus gen. nov., sp. nov., isolated from the gut of a limpet and proposal of Notoacmeibacteraceae fam. nov. in the order Rhizobiales of the class Alphaproteobacteria.</title>
        <authorList>
            <person name="Huang Z."/>
            <person name="Guo F."/>
            <person name="Lai Q."/>
        </authorList>
    </citation>
    <scope>NUCLEOTIDE SEQUENCE [LARGE SCALE GENOMIC DNA]</scope>
    <source>
        <strain evidence="7">XMTR2A4</strain>
    </source>
</reference>
<feature type="domain" description="FAD-binding PCMH-type" evidence="5">
    <location>
        <begin position="38"/>
        <end position="219"/>
    </location>
</feature>
<dbReference type="InterPro" id="IPR006094">
    <property type="entry name" value="Oxid_FAD_bind_N"/>
</dbReference>
<protein>
    <submittedName>
        <fullName evidence="6">Hydroxyacid dehydrogenase</fullName>
    </submittedName>
</protein>
<dbReference type="FunFam" id="1.10.45.10:FF:000001">
    <property type="entry name" value="D-lactate dehydrogenase mitochondrial"/>
    <property type="match status" value="1"/>
</dbReference>
<keyword evidence="3" id="KW-0285">Flavoprotein</keyword>
<proteinExistence type="inferred from homology"/>
<dbReference type="Gene3D" id="3.30.70.2190">
    <property type="match status" value="1"/>
</dbReference>
<dbReference type="PANTHER" id="PTHR43716">
    <property type="entry name" value="D-2-HYDROXYGLUTARATE DEHYDROGENASE, MITOCHONDRIAL"/>
    <property type="match status" value="1"/>
</dbReference>
<dbReference type="AlphaFoldDB" id="A0A231UUQ9"/>
<dbReference type="InterPro" id="IPR051264">
    <property type="entry name" value="FAD-oxidored/transferase_4"/>
</dbReference>
<dbReference type="PANTHER" id="PTHR43716:SF2">
    <property type="entry name" value="BLL6224 PROTEIN"/>
    <property type="match status" value="1"/>
</dbReference>
<dbReference type="InterPro" id="IPR016166">
    <property type="entry name" value="FAD-bd_PCMH"/>
</dbReference>
<comment type="similarity">
    <text evidence="2">Belongs to the FAD-binding oxidoreductase/transferase type 4 family.</text>
</comment>
<name>A0A231UUQ9_9HYPH</name>
<keyword evidence="4" id="KW-0274">FAD</keyword>
<gene>
    <name evidence="6" type="ORF">B7H23_15620</name>
</gene>
<dbReference type="Gene3D" id="3.30.465.10">
    <property type="match status" value="1"/>
</dbReference>
<comment type="cofactor">
    <cofactor evidence="1">
        <name>FAD</name>
        <dbReference type="ChEBI" id="CHEBI:57692"/>
    </cofactor>
</comment>
<dbReference type="Gene3D" id="3.30.43.10">
    <property type="entry name" value="Uridine Diphospho-n-acetylenolpyruvylglucosamine Reductase, domain 2"/>
    <property type="match status" value="1"/>
</dbReference>
<comment type="caution">
    <text evidence="6">The sequence shown here is derived from an EMBL/GenBank/DDBJ whole genome shotgun (WGS) entry which is preliminary data.</text>
</comment>
<dbReference type="SUPFAM" id="SSF55103">
    <property type="entry name" value="FAD-linked oxidases, C-terminal domain"/>
    <property type="match status" value="1"/>
</dbReference>
<dbReference type="InterPro" id="IPR016169">
    <property type="entry name" value="FAD-bd_PCMH_sub2"/>
</dbReference>
<accession>A0A231UUQ9</accession>
<evidence type="ECO:0000256" key="4">
    <source>
        <dbReference type="ARBA" id="ARBA00022827"/>
    </source>
</evidence>
<dbReference type="InterPro" id="IPR016171">
    <property type="entry name" value="Vanillyl_alc_oxidase_C-sub2"/>
</dbReference>
<dbReference type="InterPro" id="IPR036318">
    <property type="entry name" value="FAD-bd_PCMH-like_sf"/>
</dbReference>
<organism evidence="6 7">
    <name type="scientific">Notoacmeibacter marinus</name>
    <dbReference type="NCBI Taxonomy" id="1876515"/>
    <lineage>
        <taxon>Bacteria</taxon>
        <taxon>Pseudomonadati</taxon>
        <taxon>Pseudomonadota</taxon>
        <taxon>Alphaproteobacteria</taxon>
        <taxon>Hyphomicrobiales</taxon>
        <taxon>Notoacmeibacteraceae</taxon>
        <taxon>Notoacmeibacter</taxon>
    </lineage>
</organism>
<dbReference type="SUPFAM" id="SSF56176">
    <property type="entry name" value="FAD-binding/transporter-associated domain-like"/>
    <property type="match status" value="1"/>
</dbReference>
<evidence type="ECO:0000256" key="1">
    <source>
        <dbReference type="ARBA" id="ARBA00001974"/>
    </source>
</evidence>
<evidence type="ECO:0000313" key="7">
    <source>
        <dbReference type="Proteomes" id="UP000215405"/>
    </source>
</evidence>
<dbReference type="GO" id="GO:0003824">
    <property type="term" value="F:catalytic activity"/>
    <property type="evidence" value="ECO:0007669"/>
    <property type="project" value="InterPro"/>
</dbReference>